<evidence type="ECO:0008006" key="6">
    <source>
        <dbReference type="Google" id="ProtNLM"/>
    </source>
</evidence>
<evidence type="ECO:0000313" key="5">
    <source>
        <dbReference type="Proteomes" id="UP001408789"/>
    </source>
</evidence>
<dbReference type="InterPro" id="IPR033337">
    <property type="entry name" value="TORTIFOLIA1/SINE1-2"/>
</dbReference>
<feature type="domain" description="TORTIFOLIA1/TORL1-2 C-terminal" evidence="2">
    <location>
        <begin position="713"/>
        <end position="846"/>
    </location>
</feature>
<dbReference type="SUPFAM" id="SSF48371">
    <property type="entry name" value="ARM repeat"/>
    <property type="match status" value="1"/>
</dbReference>
<dbReference type="AlphaFoldDB" id="A0AAP0DGC7"/>
<dbReference type="InterPro" id="IPR016024">
    <property type="entry name" value="ARM-type_fold"/>
</dbReference>
<proteinExistence type="predicted"/>
<protein>
    <recommendedName>
        <fullName evidence="6">TOG domain-containing protein</fullName>
    </recommendedName>
</protein>
<dbReference type="InterPro" id="IPR011989">
    <property type="entry name" value="ARM-like"/>
</dbReference>
<evidence type="ECO:0000256" key="1">
    <source>
        <dbReference type="SAM" id="MobiDB-lite"/>
    </source>
</evidence>
<feature type="compositionally biased region" description="Basic and acidic residues" evidence="1">
    <location>
        <begin position="622"/>
        <end position="644"/>
    </location>
</feature>
<feature type="region of interest" description="Disordered" evidence="1">
    <location>
        <begin position="350"/>
        <end position="382"/>
    </location>
</feature>
<feature type="region of interest" description="Disordered" evidence="1">
    <location>
        <begin position="430"/>
        <end position="481"/>
    </location>
</feature>
<evidence type="ECO:0000259" key="3">
    <source>
        <dbReference type="Pfam" id="PF24714"/>
    </source>
</evidence>
<feature type="region of interest" description="Disordered" evidence="1">
    <location>
        <begin position="1"/>
        <end position="30"/>
    </location>
</feature>
<gene>
    <name evidence="4" type="ORF">SSX86_011000</name>
</gene>
<organism evidence="4 5">
    <name type="scientific">Deinandra increscens subsp. villosa</name>
    <dbReference type="NCBI Taxonomy" id="3103831"/>
    <lineage>
        <taxon>Eukaryota</taxon>
        <taxon>Viridiplantae</taxon>
        <taxon>Streptophyta</taxon>
        <taxon>Embryophyta</taxon>
        <taxon>Tracheophyta</taxon>
        <taxon>Spermatophyta</taxon>
        <taxon>Magnoliopsida</taxon>
        <taxon>eudicotyledons</taxon>
        <taxon>Gunneridae</taxon>
        <taxon>Pentapetalae</taxon>
        <taxon>asterids</taxon>
        <taxon>campanulids</taxon>
        <taxon>Asterales</taxon>
        <taxon>Asteraceae</taxon>
        <taxon>Asteroideae</taxon>
        <taxon>Heliantheae alliance</taxon>
        <taxon>Madieae</taxon>
        <taxon>Madiinae</taxon>
        <taxon>Deinandra</taxon>
    </lineage>
</organism>
<dbReference type="GO" id="GO:0010005">
    <property type="term" value="C:cortical microtubule, transverse to long axis"/>
    <property type="evidence" value="ECO:0007669"/>
    <property type="project" value="TreeGrafter"/>
</dbReference>
<dbReference type="Pfam" id="PF24713">
    <property type="entry name" value="TOR1L1_C"/>
    <property type="match status" value="1"/>
</dbReference>
<dbReference type="GO" id="GO:0009826">
    <property type="term" value="P:unidimensional cell growth"/>
    <property type="evidence" value="ECO:0007669"/>
    <property type="project" value="TreeGrafter"/>
</dbReference>
<evidence type="ECO:0000313" key="4">
    <source>
        <dbReference type="EMBL" id="KAK9070598.1"/>
    </source>
</evidence>
<dbReference type="InterPro" id="IPR057600">
    <property type="entry name" value="TORTIFOLIA1/SINE1-2_N"/>
</dbReference>
<dbReference type="Proteomes" id="UP001408789">
    <property type="component" value="Unassembled WGS sequence"/>
</dbReference>
<dbReference type="GO" id="GO:0008017">
    <property type="term" value="F:microtubule binding"/>
    <property type="evidence" value="ECO:0007669"/>
    <property type="project" value="InterPro"/>
</dbReference>
<feature type="domain" description="TORTIFOLIA1/SINE1-2 N-terminal" evidence="3">
    <location>
        <begin position="37"/>
        <end position="318"/>
    </location>
</feature>
<evidence type="ECO:0000259" key="2">
    <source>
        <dbReference type="Pfam" id="PF24713"/>
    </source>
</evidence>
<accession>A0AAP0DGC7</accession>
<feature type="compositionally biased region" description="Basic residues" evidence="1">
    <location>
        <begin position="1"/>
        <end position="10"/>
    </location>
</feature>
<feature type="compositionally biased region" description="Basic and acidic residues" evidence="1">
    <location>
        <begin position="451"/>
        <end position="481"/>
    </location>
</feature>
<comment type="caution">
    <text evidence="4">The sequence shown here is derived from an EMBL/GenBank/DDBJ whole genome shotgun (WGS) entry which is preliminary data.</text>
</comment>
<sequence>MATKLLKSRKPPASPPNQYSSSSSRSSSSTSHLAMIELKQRILTSLSKLSDRDTQQIALEDLEKIIQTLTPDGITMFLNSLYDATADSNKPAVKKEAIRLFFFLCDTHTESAATHLAKIVTHIVKRLKDPDSCVRDACRESIGQLSSLYLKGGGGEGGESIGSSSSSVFVKPLFEALNDQNKGVQAGSAMCMAKMVEMASDPPVLAFQKLCTRICKYLNNPNFLAKAALLQVVSSLSQVGAISPQGLEPVLQSIHDCLTNSDWATRKAAADALNALALHSTNLITGKTGPTITALEACRFDKIKPARDSIIEALQQWQHLAGGFEDQKTPGHGKHKNTYFEPLSNSCMYNPAEGEDFEPTKSGERKPEDPLKNNEPEGSNIPEKAVGILKKKAHALSDKELNPEFFQRLEKRVSGEVEVVVPRRFVKSSNEQNGDEAGLNETDVGSQSKEGYQKADRGNDGPSRRREFEDMNDGSQREGFRSNKGNWLAIQRQLLQLERQQAHLMNMLQDFMGGSHDGMVTLENRVRGLERVVEDMARDLSLSANNRRGSNYMMGFEESGRPLGKYNGFSDYPNTKLGRNDDSVSFMGSSMRGRGSSWRLDGPENWDYHSYSRNTQMGLRRGGMDSRSSKSETETEPVNRRGWGDKGAVPGPTRFGEGPSARSVWQASKDEATLEAIRVAGEDSGPARTARVAVPEMIAEAIGDENVQDRDPVWMAWSNAMDALHAGDADTAFAEILSTGDDVLLVKLMDRTGPVIDQLSSEVGTEVLHAVAQFVLDQNVFDICLSWLQQLLDMIVENGTENVEIPIDVKKEILVNLNEAASTIEPPYDWEGMVPDQLLLQLASAWDIDLQQLEK</sequence>
<dbReference type="InterPro" id="IPR057599">
    <property type="entry name" value="TORTIFOLIA1/TORL1-2_C"/>
</dbReference>
<feature type="region of interest" description="Disordered" evidence="1">
    <location>
        <begin position="616"/>
        <end position="666"/>
    </location>
</feature>
<dbReference type="PANTHER" id="PTHR31355">
    <property type="entry name" value="MICROTUBULE-ASSOCIATED PROTEIN TORTIFOLIA1"/>
    <property type="match status" value="1"/>
</dbReference>
<dbReference type="PANTHER" id="PTHR31355:SF26">
    <property type="entry name" value="MT-ASSOCIATED PROTEIN TORTIFOLIA1_SPIRAL2"/>
    <property type="match status" value="1"/>
</dbReference>
<dbReference type="Gene3D" id="1.25.10.10">
    <property type="entry name" value="Leucine-rich Repeat Variant"/>
    <property type="match status" value="2"/>
</dbReference>
<dbReference type="EMBL" id="JBCNJP010000012">
    <property type="protein sequence ID" value="KAK9070598.1"/>
    <property type="molecule type" value="Genomic_DNA"/>
</dbReference>
<feature type="compositionally biased region" description="Low complexity" evidence="1">
    <location>
        <begin position="20"/>
        <end position="30"/>
    </location>
</feature>
<keyword evidence="5" id="KW-1185">Reference proteome</keyword>
<feature type="compositionally biased region" description="Basic and acidic residues" evidence="1">
    <location>
        <begin position="358"/>
        <end position="375"/>
    </location>
</feature>
<name>A0AAP0DGC7_9ASTR</name>
<reference evidence="4 5" key="1">
    <citation type="submission" date="2024-04" db="EMBL/GenBank/DDBJ databases">
        <title>The reference genome of an endangered Asteraceae, Deinandra increscens subsp. villosa, native to the Central Coast of California.</title>
        <authorList>
            <person name="Guilliams M."/>
            <person name="Hasenstab-Lehman K."/>
            <person name="Meyer R."/>
            <person name="Mcevoy S."/>
        </authorList>
    </citation>
    <scope>NUCLEOTIDE SEQUENCE [LARGE SCALE GENOMIC DNA]</scope>
    <source>
        <tissue evidence="4">Leaf</tissue>
    </source>
</reference>
<dbReference type="Pfam" id="PF24714">
    <property type="entry name" value="TOR1L1_N"/>
    <property type="match status" value="1"/>
</dbReference>
<dbReference type="GO" id="GO:0010031">
    <property type="term" value="P:circumnutation"/>
    <property type="evidence" value="ECO:0007669"/>
    <property type="project" value="TreeGrafter"/>
</dbReference>